<dbReference type="PANTHER" id="PTHR33480:SF5">
    <property type="entry name" value="SI:DKEY-51D8.9"/>
    <property type="match status" value="1"/>
</dbReference>
<organism evidence="1 2">
    <name type="scientific">Frankliniella fusca</name>
    <dbReference type="NCBI Taxonomy" id="407009"/>
    <lineage>
        <taxon>Eukaryota</taxon>
        <taxon>Metazoa</taxon>
        <taxon>Ecdysozoa</taxon>
        <taxon>Arthropoda</taxon>
        <taxon>Hexapoda</taxon>
        <taxon>Insecta</taxon>
        <taxon>Pterygota</taxon>
        <taxon>Neoptera</taxon>
        <taxon>Paraneoptera</taxon>
        <taxon>Thysanoptera</taxon>
        <taxon>Terebrantia</taxon>
        <taxon>Thripoidea</taxon>
        <taxon>Thripidae</taxon>
        <taxon>Frankliniella</taxon>
    </lineage>
</organism>
<evidence type="ECO:0000313" key="1">
    <source>
        <dbReference type="EMBL" id="KAK3924571.1"/>
    </source>
</evidence>
<protein>
    <submittedName>
        <fullName evidence="1">Mitochondrial intermediate peptidase</fullName>
    </submittedName>
</protein>
<proteinExistence type="predicted"/>
<evidence type="ECO:0000313" key="2">
    <source>
        <dbReference type="Proteomes" id="UP001219518"/>
    </source>
</evidence>
<dbReference type="Proteomes" id="UP001219518">
    <property type="component" value="Unassembled WGS sequence"/>
</dbReference>
<keyword evidence="2" id="KW-1185">Reference proteome</keyword>
<comment type="caution">
    <text evidence="1">The sequence shown here is derived from an EMBL/GenBank/DDBJ whole genome shotgun (WGS) entry which is preliminary data.</text>
</comment>
<name>A0AAE1HPS4_9NEOP</name>
<reference evidence="1" key="1">
    <citation type="submission" date="2021-07" db="EMBL/GenBank/DDBJ databases">
        <authorList>
            <person name="Catto M.A."/>
            <person name="Jacobson A."/>
            <person name="Kennedy G."/>
            <person name="Labadie P."/>
            <person name="Hunt B.G."/>
            <person name="Srinivasan R."/>
        </authorList>
    </citation>
    <scope>NUCLEOTIDE SEQUENCE</scope>
    <source>
        <strain evidence="1">PL_HMW_Pooled</strain>
        <tissue evidence="1">Head</tissue>
    </source>
</reference>
<reference evidence="1" key="2">
    <citation type="journal article" date="2023" name="BMC Genomics">
        <title>Pest status, molecular evolution, and epigenetic factors derived from the genome assembly of Frankliniella fusca, a thysanopteran phytovirus vector.</title>
        <authorList>
            <person name="Catto M.A."/>
            <person name="Labadie P.E."/>
            <person name="Jacobson A.L."/>
            <person name="Kennedy G.G."/>
            <person name="Srinivasan R."/>
            <person name="Hunt B.G."/>
        </authorList>
    </citation>
    <scope>NUCLEOTIDE SEQUENCE</scope>
    <source>
        <strain evidence="1">PL_HMW_Pooled</strain>
    </source>
</reference>
<gene>
    <name evidence="1" type="ORF">KUF71_012704</name>
</gene>
<dbReference type="PANTHER" id="PTHR33480">
    <property type="entry name" value="SET DOMAIN-CONTAINING PROTEIN-RELATED"/>
    <property type="match status" value="1"/>
</dbReference>
<dbReference type="AlphaFoldDB" id="A0AAE1HPS4"/>
<accession>A0AAE1HPS4</accession>
<sequence length="411" mass="47020">MKFKGESTLKVSLARKTGGTKRVAKKFPCQYCLDAGKEKYMFSRLRDHLEGCHNEETEVAAFMACTPKRATKKASAIRNAGERMLHMRLFKSGQGEINVKRRPTEKTHIKNYLPCLKCFRLIKSSYLATLKIQQHFKTCKSVHSDNSSSPVKENIHRLQARSAIVLPPKESKEDNDEFRKTVLENMNYGPVLDEILNDATILSYGKKIFQQLKESNCPNSIRIVKDKMRELGHLMLEVKKLDPDTRCIVDIFCASKYRLVVEAGRAVACYQEKENKFKSASYILKLKPDLMGITDVSPTTSLANAWMTWKRTTTSKEALAALKEDVSPTNFKNLTEVTLCRVMLMNRRRPGECQFMELAHYQAVSVQPAQEDKEIVNSLSEMEQALCRRLKLVYIRVKKGRKVPIILTEDL</sequence>
<dbReference type="EMBL" id="JAHWGI010001195">
    <property type="protein sequence ID" value="KAK3924571.1"/>
    <property type="molecule type" value="Genomic_DNA"/>
</dbReference>